<sequence>MSFRTRLTAAAATVGALGTALVLPAAIEPAPANAYTNYYGAIALNTSTGAYGRSWDYGSYGQARSAALGSCGYGCRVVTDFVNGCGAVASSTNYWGYGRAPSLYRAQSNALSAAGGGYIYTWVCTSGHS</sequence>
<dbReference type="RefSeq" id="WP_059035245.1">
    <property type="nucleotide sequence ID" value="NZ_JAADZU010000148.1"/>
</dbReference>
<proteinExistence type="predicted"/>
<feature type="domain" description="DUF4189" evidence="2">
    <location>
        <begin position="39"/>
        <end position="124"/>
    </location>
</feature>
<evidence type="ECO:0000256" key="1">
    <source>
        <dbReference type="SAM" id="SignalP"/>
    </source>
</evidence>
<organism evidence="3 4">
    <name type="scientific">Gordonia desulfuricans</name>
    <dbReference type="NCBI Taxonomy" id="89051"/>
    <lineage>
        <taxon>Bacteria</taxon>
        <taxon>Bacillati</taxon>
        <taxon>Actinomycetota</taxon>
        <taxon>Actinomycetes</taxon>
        <taxon>Mycobacteriales</taxon>
        <taxon>Gordoniaceae</taxon>
        <taxon>Gordonia</taxon>
    </lineage>
</organism>
<dbReference type="AlphaFoldDB" id="A0A7K3LWF2"/>
<keyword evidence="4" id="KW-1185">Reference proteome</keyword>
<evidence type="ECO:0000259" key="2">
    <source>
        <dbReference type="Pfam" id="PF13827"/>
    </source>
</evidence>
<comment type="caution">
    <text evidence="3">The sequence shown here is derived from an EMBL/GenBank/DDBJ whole genome shotgun (WGS) entry which is preliminary data.</text>
</comment>
<accession>A0A7K3LWF2</accession>
<reference evidence="3 4" key="1">
    <citation type="submission" date="2020-01" db="EMBL/GenBank/DDBJ databases">
        <title>Investigation of new actinobacteria for the biodesulphurisation of diesel fuel.</title>
        <authorList>
            <person name="Athi Narayanan S.M."/>
        </authorList>
    </citation>
    <scope>NUCLEOTIDE SEQUENCE [LARGE SCALE GENOMIC DNA]</scope>
    <source>
        <strain evidence="3 4">213E</strain>
    </source>
</reference>
<keyword evidence="1" id="KW-0732">Signal</keyword>
<dbReference type="InterPro" id="IPR025240">
    <property type="entry name" value="DUF4189"/>
</dbReference>
<evidence type="ECO:0000313" key="3">
    <source>
        <dbReference type="EMBL" id="NDK92608.1"/>
    </source>
</evidence>
<dbReference type="EMBL" id="JAADZU010000148">
    <property type="protein sequence ID" value="NDK92608.1"/>
    <property type="molecule type" value="Genomic_DNA"/>
</dbReference>
<dbReference type="Proteomes" id="UP000466307">
    <property type="component" value="Unassembled WGS sequence"/>
</dbReference>
<gene>
    <name evidence="3" type="ORF">GYA93_24130</name>
</gene>
<feature type="signal peptide" evidence="1">
    <location>
        <begin position="1"/>
        <end position="34"/>
    </location>
</feature>
<name>A0A7K3LWF2_9ACTN</name>
<feature type="chain" id="PRO_5029606555" evidence="1">
    <location>
        <begin position="35"/>
        <end position="129"/>
    </location>
</feature>
<dbReference type="Pfam" id="PF13827">
    <property type="entry name" value="DUF4189"/>
    <property type="match status" value="1"/>
</dbReference>
<protein>
    <submittedName>
        <fullName evidence="3">DUF4189 domain-containing protein</fullName>
    </submittedName>
</protein>
<evidence type="ECO:0000313" key="4">
    <source>
        <dbReference type="Proteomes" id="UP000466307"/>
    </source>
</evidence>